<reference evidence="4 5" key="1">
    <citation type="submission" date="2017-03" db="EMBL/GenBank/DDBJ databases">
        <title>Isolation of Levoglucosan Utilizing Bacteria.</title>
        <authorList>
            <person name="Arya A.S."/>
        </authorList>
    </citation>
    <scope>NUCLEOTIDE SEQUENCE [LARGE SCALE GENOMIC DNA]</scope>
    <source>
        <strain evidence="4 5">MEC069</strain>
    </source>
</reference>
<dbReference type="GO" id="GO:0016810">
    <property type="term" value="F:hydrolase activity, acting on carbon-nitrogen (but not peptide) bonds"/>
    <property type="evidence" value="ECO:0007669"/>
    <property type="project" value="InterPro"/>
</dbReference>
<feature type="chain" id="PRO_5039519189" description="NodB homology domain-containing protein" evidence="2">
    <location>
        <begin position="29"/>
        <end position="314"/>
    </location>
</feature>
<dbReference type="InterPro" id="IPR002509">
    <property type="entry name" value="NODB_dom"/>
</dbReference>
<comment type="caution">
    <text evidence="4">The sequence shown here is derived from an EMBL/GenBank/DDBJ whole genome shotgun (WGS) entry which is preliminary data.</text>
</comment>
<dbReference type="PANTHER" id="PTHR10587:SF125">
    <property type="entry name" value="POLYSACCHARIDE DEACETYLASE YHEN-RELATED"/>
    <property type="match status" value="1"/>
</dbReference>
<dbReference type="SUPFAM" id="SSF88713">
    <property type="entry name" value="Glycoside hydrolase/deacetylase"/>
    <property type="match status" value="1"/>
</dbReference>
<name>A0A4Y8Q2I1_9BACL</name>
<organism evidence="4 5">
    <name type="scientific">Paenibacillus athensensis</name>
    <dbReference type="NCBI Taxonomy" id="1967502"/>
    <lineage>
        <taxon>Bacteria</taxon>
        <taxon>Bacillati</taxon>
        <taxon>Bacillota</taxon>
        <taxon>Bacilli</taxon>
        <taxon>Bacillales</taxon>
        <taxon>Paenibacillaceae</taxon>
        <taxon>Paenibacillus</taxon>
    </lineage>
</organism>
<keyword evidence="2" id="KW-0732">Signal</keyword>
<evidence type="ECO:0000256" key="1">
    <source>
        <dbReference type="SAM" id="MobiDB-lite"/>
    </source>
</evidence>
<dbReference type="PROSITE" id="PS51257">
    <property type="entry name" value="PROKAR_LIPOPROTEIN"/>
    <property type="match status" value="1"/>
</dbReference>
<dbReference type="InterPro" id="IPR050248">
    <property type="entry name" value="Polysacc_deacetylase_ArnD"/>
</dbReference>
<feature type="signal peptide" evidence="2">
    <location>
        <begin position="1"/>
        <end position="28"/>
    </location>
</feature>
<evidence type="ECO:0000259" key="3">
    <source>
        <dbReference type="PROSITE" id="PS51677"/>
    </source>
</evidence>
<sequence>MDMRIRRSQRLAALVVAAGCLLAGCGGASGDGALAGKADGQQGAGMAKTRGAAGGQDGRLMVPSFWPPVPSPPQPLAPSPSPSPAAAVSPVPVEPEERAQPQGPRTAYLTFDDGPSGSTRKILDILKQHEVKATFFVVGSETAEARALYRRINAEGHALGNHTYSHDYRSIYKSAEAFKRDVARLDRLLEETVGVRPDIFRFPGGSNNHLSRKSGGPGIMKTLAREMTASGYTYFDWNVSSTDAAAPVQDRELIIQSVLGASRGKRSIIVLMHDNTFKTTTLEALPVVIRELKQRGFRFDKLTSSSFAYRFLEP</sequence>
<proteinExistence type="predicted"/>
<evidence type="ECO:0000313" key="5">
    <source>
        <dbReference type="Proteomes" id="UP000298246"/>
    </source>
</evidence>
<feature type="compositionally biased region" description="Pro residues" evidence="1">
    <location>
        <begin position="65"/>
        <end position="83"/>
    </location>
</feature>
<dbReference type="AlphaFoldDB" id="A0A4Y8Q2I1"/>
<accession>A0A4Y8Q2I1</accession>
<feature type="region of interest" description="Disordered" evidence="1">
    <location>
        <begin position="37"/>
        <end position="113"/>
    </location>
</feature>
<dbReference type="Pfam" id="PF01522">
    <property type="entry name" value="Polysacc_deac_1"/>
    <property type="match status" value="1"/>
</dbReference>
<feature type="domain" description="NodB homology" evidence="3">
    <location>
        <begin position="105"/>
        <end position="300"/>
    </location>
</feature>
<dbReference type="PROSITE" id="PS51677">
    <property type="entry name" value="NODB"/>
    <property type="match status" value="1"/>
</dbReference>
<dbReference type="OrthoDB" id="258610at2"/>
<evidence type="ECO:0000313" key="4">
    <source>
        <dbReference type="EMBL" id="TFE88043.1"/>
    </source>
</evidence>
<protein>
    <recommendedName>
        <fullName evidence="3">NodB homology domain-containing protein</fullName>
    </recommendedName>
</protein>
<dbReference type="Proteomes" id="UP000298246">
    <property type="component" value="Unassembled WGS sequence"/>
</dbReference>
<dbReference type="CDD" id="cd10944">
    <property type="entry name" value="CE4_SmPgdA_like"/>
    <property type="match status" value="1"/>
</dbReference>
<keyword evidence="5" id="KW-1185">Reference proteome</keyword>
<dbReference type="PANTHER" id="PTHR10587">
    <property type="entry name" value="GLYCOSYL TRANSFERASE-RELATED"/>
    <property type="match status" value="1"/>
</dbReference>
<evidence type="ECO:0000256" key="2">
    <source>
        <dbReference type="SAM" id="SignalP"/>
    </source>
</evidence>
<dbReference type="GO" id="GO:0005975">
    <property type="term" value="P:carbohydrate metabolic process"/>
    <property type="evidence" value="ECO:0007669"/>
    <property type="project" value="InterPro"/>
</dbReference>
<dbReference type="RefSeq" id="WP_134752629.1">
    <property type="nucleotide sequence ID" value="NZ_MYFO02000003.1"/>
</dbReference>
<dbReference type="EMBL" id="MYFO01000011">
    <property type="protein sequence ID" value="TFE88043.1"/>
    <property type="molecule type" value="Genomic_DNA"/>
</dbReference>
<gene>
    <name evidence="4" type="ORF">B5M42_10850</name>
</gene>
<dbReference type="Gene3D" id="3.20.20.370">
    <property type="entry name" value="Glycoside hydrolase/deacetylase"/>
    <property type="match status" value="1"/>
</dbReference>
<dbReference type="InterPro" id="IPR011330">
    <property type="entry name" value="Glyco_hydro/deAcase_b/a-brl"/>
</dbReference>